<accession>A0ABW3QL90</accession>
<dbReference type="Proteomes" id="UP001597116">
    <property type="component" value="Unassembled WGS sequence"/>
</dbReference>
<dbReference type="PANTHER" id="PTHR30273:SF2">
    <property type="entry name" value="PROTEIN FECR"/>
    <property type="match status" value="1"/>
</dbReference>
<reference evidence="5" key="1">
    <citation type="journal article" date="2019" name="Int. J. Syst. Evol. Microbiol.">
        <title>The Global Catalogue of Microorganisms (GCM) 10K type strain sequencing project: providing services to taxonomists for standard genome sequencing and annotation.</title>
        <authorList>
            <consortium name="The Broad Institute Genomics Platform"/>
            <consortium name="The Broad Institute Genome Sequencing Center for Infectious Disease"/>
            <person name="Wu L."/>
            <person name="Ma J."/>
        </authorList>
    </citation>
    <scope>NUCLEOTIDE SEQUENCE [LARGE SCALE GENOMIC DNA]</scope>
    <source>
        <strain evidence="5">CCUG 55608</strain>
    </source>
</reference>
<organism evidence="4 5">
    <name type="scientific">Larkinella insperata</name>
    <dbReference type="NCBI Taxonomy" id="332158"/>
    <lineage>
        <taxon>Bacteria</taxon>
        <taxon>Pseudomonadati</taxon>
        <taxon>Bacteroidota</taxon>
        <taxon>Cytophagia</taxon>
        <taxon>Cytophagales</taxon>
        <taxon>Spirosomataceae</taxon>
        <taxon>Larkinella</taxon>
    </lineage>
</organism>
<dbReference type="Pfam" id="PF04773">
    <property type="entry name" value="FecR"/>
    <property type="match status" value="1"/>
</dbReference>
<dbReference type="Gene3D" id="3.55.50.30">
    <property type="match status" value="1"/>
</dbReference>
<sequence>MINYRTYEAEDFLFDESFRQWTAGTSPQAAHFWEQWLAQNPDRAEVVRQAQELIRALDNHYRDDATDNRIALELNKLIAKAAERREAEQEEDTEHPVIPLGQRSWWRGAVAASVLLVAAFSTWFYLGRTPKPAVGSYEYLTRTVATIPLQEKVNTSPKPMNILLSDGSVVTLNPKSRISYPVRFDALSRTVYLNGEAFFDVVKNPAKPFLIYANQTVTKVLGTSFLVRAYCREKEVTVMVKTGRVSVYSQKDYEKAQQSGVRRVEGVVLTPNQQMTYNLAENRLVKALVEKPAALVANRPSREQVFEDASVARVFSSLERTYGVKLLFDEEALAACLVNVTFNEENLMERLEVICQTIGASYEVLDGQIVITSKGCQ</sequence>
<keyword evidence="1" id="KW-0472">Membrane</keyword>
<protein>
    <submittedName>
        <fullName evidence="4">FecR family protein</fullName>
    </submittedName>
</protein>
<dbReference type="PANTHER" id="PTHR30273">
    <property type="entry name" value="PERIPLASMIC SIGNAL SENSOR AND SIGMA FACTOR ACTIVATOR FECR-RELATED"/>
    <property type="match status" value="1"/>
</dbReference>
<comment type="caution">
    <text evidence="4">The sequence shown here is derived from an EMBL/GenBank/DDBJ whole genome shotgun (WGS) entry which is preliminary data.</text>
</comment>
<dbReference type="InterPro" id="IPR006860">
    <property type="entry name" value="FecR"/>
</dbReference>
<keyword evidence="1" id="KW-1133">Transmembrane helix</keyword>
<evidence type="ECO:0000313" key="4">
    <source>
        <dbReference type="EMBL" id="MFD1144103.1"/>
    </source>
</evidence>
<dbReference type="Pfam" id="PF16344">
    <property type="entry name" value="FecR_C"/>
    <property type="match status" value="1"/>
</dbReference>
<feature type="domain" description="FecR protein" evidence="2">
    <location>
        <begin position="158"/>
        <end position="245"/>
    </location>
</feature>
<evidence type="ECO:0000259" key="2">
    <source>
        <dbReference type="Pfam" id="PF04773"/>
    </source>
</evidence>
<feature type="transmembrane region" description="Helical" evidence="1">
    <location>
        <begin position="105"/>
        <end position="126"/>
    </location>
</feature>
<dbReference type="PIRSF" id="PIRSF018266">
    <property type="entry name" value="FecR"/>
    <property type="match status" value="1"/>
</dbReference>
<dbReference type="InterPro" id="IPR012373">
    <property type="entry name" value="Ferrdict_sens_TM"/>
</dbReference>
<gene>
    <name evidence="4" type="ORF">ACFQ4C_23455</name>
</gene>
<keyword evidence="1" id="KW-0812">Transmembrane</keyword>
<name>A0ABW3QL90_9BACT</name>
<dbReference type="RefSeq" id="WP_265993376.1">
    <property type="nucleotide sequence ID" value="NZ_CP110973.1"/>
</dbReference>
<evidence type="ECO:0000313" key="5">
    <source>
        <dbReference type="Proteomes" id="UP001597116"/>
    </source>
</evidence>
<keyword evidence="5" id="KW-1185">Reference proteome</keyword>
<dbReference type="Gene3D" id="2.60.120.1440">
    <property type="match status" value="1"/>
</dbReference>
<proteinExistence type="predicted"/>
<evidence type="ECO:0000256" key="1">
    <source>
        <dbReference type="SAM" id="Phobius"/>
    </source>
</evidence>
<dbReference type="EMBL" id="JBHTLP010000019">
    <property type="protein sequence ID" value="MFD1144103.1"/>
    <property type="molecule type" value="Genomic_DNA"/>
</dbReference>
<feature type="domain" description="Protein FecR C-terminal" evidence="3">
    <location>
        <begin position="305"/>
        <end position="371"/>
    </location>
</feature>
<dbReference type="InterPro" id="IPR032508">
    <property type="entry name" value="FecR_C"/>
</dbReference>
<evidence type="ECO:0000259" key="3">
    <source>
        <dbReference type="Pfam" id="PF16344"/>
    </source>
</evidence>